<dbReference type="PANTHER" id="PTHR23155:SF1152">
    <property type="entry name" value="AAA+ ATPASE DOMAIN-CONTAINING PROTEIN"/>
    <property type="match status" value="1"/>
</dbReference>
<dbReference type="GO" id="GO:0043531">
    <property type="term" value="F:ADP binding"/>
    <property type="evidence" value="ECO:0007669"/>
    <property type="project" value="InterPro"/>
</dbReference>
<evidence type="ECO:0000256" key="3">
    <source>
        <dbReference type="ARBA" id="ARBA00008894"/>
    </source>
</evidence>
<keyword evidence="8" id="KW-0547">Nucleotide-binding</keyword>
<evidence type="ECO:0000256" key="7">
    <source>
        <dbReference type="ARBA" id="ARBA00022737"/>
    </source>
</evidence>
<comment type="subcellular location">
    <subcellularLocation>
        <location evidence="2">Cytoplasm</location>
    </subcellularLocation>
</comment>
<name>A0AAW2KAU3_SESRA</name>
<dbReference type="InterPro" id="IPR032675">
    <property type="entry name" value="LRR_dom_sf"/>
</dbReference>
<feature type="domain" description="NB-ARC" evidence="11">
    <location>
        <begin position="166"/>
        <end position="337"/>
    </location>
</feature>
<dbReference type="SUPFAM" id="SSF52058">
    <property type="entry name" value="L domain-like"/>
    <property type="match status" value="1"/>
</dbReference>
<dbReference type="SUPFAM" id="SSF52540">
    <property type="entry name" value="P-loop containing nucleoside triphosphate hydrolases"/>
    <property type="match status" value="1"/>
</dbReference>
<sequence>MAAYAAVVSLARTIHLILQNHQHSSFFHEFNQQINHLLEQTTLLQAFLEDFPDGDYGLQARIRVVASEAEAVIQDILSKQIQTLLNSGRRSRDVQLQRHQDNISDVYQKLQKVTKGMDSIVRQVMESAKDSSEGKDLLKDRDFSSVGSSSGLLTPTAAKDVVVGFEDDLMTIKHRLCGQSSKLQVVPIFGMGGIGKTTLARTAYDDQLIMEHFQIRAWVKVSQDYSIQEILSNLLVSIKPSNENQCDELLAENVYKGLKGMRYLIVVDDVWSTKAWDDVKMIFPDDDNGSRIIVTTRLLDIATYAQFSSSSAPHEVHFLDEDPSWDLLRQMVFKQQDCPVELEKIGKLIARSCRGLPLAIVVIAGLLSTVGRTQASWENIAENVNVAVTTNYEQFAKILSLSYVHLPQHLRPCFLYMGGFPEDYEIHVWKLIKLWVAEGFIKSSESKSFEEEAEEYLEDLVKRSLVLVTKRKTNGKIKICGVHDLVRDLCIRKAQEEKFLHRYVGEMLHENMKYQHRISIMHFDLYSLENMYGSTIHAIICFQCRNSAPTFSEYCSFLRNFRMLKILDVVNSGTVPFFPEVFELFHLRYLAVDYSTEIPAAISNLQNLQTLIVHRGKKFKSYEPMMKFLPSKIWMIPQLRHLVSFVFGRLPDPERAISPLENLQTLSEVRDFRCTEKILKMIPNLKKLSISYFRGTNDQEYQLDNLLHFHQLEKLKVKIYPTFLFRQKLNLAFPPSLKKLTLSGWRRPWEDMGIVGVLPNLEVLKLRDYAFRGYKWETSEEEFRCLKFLLLDKSDLQHWITESSHFPNLKCLVLYRCWCLKEIPDGFGEIPTLELIKVDDGNISLVDSARQIQEVQQSWGNDAFQVRIGRYNTLTGDIK</sequence>
<dbReference type="PRINTS" id="PR00364">
    <property type="entry name" value="DISEASERSIST"/>
</dbReference>
<reference evidence="14" key="2">
    <citation type="journal article" date="2024" name="Plant">
        <title>Genomic evolution and insights into agronomic trait innovations of Sesamum species.</title>
        <authorList>
            <person name="Miao H."/>
            <person name="Wang L."/>
            <person name="Qu L."/>
            <person name="Liu H."/>
            <person name="Sun Y."/>
            <person name="Le M."/>
            <person name="Wang Q."/>
            <person name="Wei S."/>
            <person name="Zheng Y."/>
            <person name="Lin W."/>
            <person name="Duan Y."/>
            <person name="Cao H."/>
            <person name="Xiong S."/>
            <person name="Wang X."/>
            <person name="Wei L."/>
            <person name="Li C."/>
            <person name="Ma Q."/>
            <person name="Ju M."/>
            <person name="Zhao R."/>
            <person name="Li G."/>
            <person name="Mu C."/>
            <person name="Tian Q."/>
            <person name="Mei H."/>
            <person name="Zhang T."/>
            <person name="Gao T."/>
            <person name="Zhang H."/>
        </authorList>
    </citation>
    <scope>NUCLEOTIDE SEQUENCE</scope>
    <source>
        <strain evidence="14">G02</strain>
    </source>
</reference>
<dbReference type="Gene3D" id="1.10.10.10">
    <property type="entry name" value="Winged helix-like DNA-binding domain superfamily/Winged helix DNA-binding domain"/>
    <property type="match status" value="1"/>
</dbReference>
<organism evidence="14">
    <name type="scientific">Sesamum radiatum</name>
    <name type="common">Black benniseed</name>
    <dbReference type="NCBI Taxonomy" id="300843"/>
    <lineage>
        <taxon>Eukaryota</taxon>
        <taxon>Viridiplantae</taxon>
        <taxon>Streptophyta</taxon>
        <taxon>Embryophyta</taxon>
        <taxon>Tracheophyta</taxon>
        <taxon>Spermatophyta</taxon>
        <taxon>Magnoliopsida</taxon>
        <taxon>eudicotyledons</taxon>
        <taxon>Gunneridae</taxon>
        <taxon>Pentapetalae</taxon>
        <taxon>asterids</taxon>
        <taxon>lamiids</taxon>
        <taxon>Lamiales</taxon>
        <taxon>Pedaliaceae</taxon>
        <taxon>Sesamum</taxon>
    </lineage>
</organism>
<dbReference type="Gene3D" id="3.80.10.10">
    <property type="entry name" value="Ribonuclease Inhibitor"/>
    <property type="match status" value="1"/>
</dbReference>
<dbReference type="AlphaFoldDB" id="A0AAW2KAU3"/>
<protein>
    <submittedName>
        <fullName evidence="14">Late blight resistance proteinR1A-10</fullName>
    </submittedName>
</protein>
<keyword evidence="6" id="KW-0381">Hypersensitive response</keyword>
<dbReference type="FunFam" id="3.40.50.300:FF:001091">
    <property type="entry name" value="Probable disease resistance protein At1g61300"/>
    <property type="match status" value="1"/>
</dbReference>
<dbReference type="Gene3D" id="1.20.5.4130">
    <property type="match status" value="1"/>
</dbReference>
<dbReference type="InterPro" id="IPR002182">
    <property type="entry name" value="NB-ARC"/>
</dbReference>
<dbReference type="InterPro" id="IPR058922">
    <property type="entry name" value="WHD_DRP"/>
</dbReference>
<feature type="domain" description="Disease resistance R13L4/SHOC-2-like LRR" evidence="13">
    <location>
        <begin position="557"/>
        <end position="745"/>
    </location>
</feature>
<dbReference type="InterPro" id="IPR042197">
    <property type="entry name" value="Apaf_helical"/>
</dbReference>
<keyword evidence="5" id="KW-0433">Leucine-rich repeat</keyword>
<dbReference type="PANTHER" id="PTHR23155">
    <property type="entry name" value="DISEASE RESISTANCE PROTEIN RP"/>
    <property type="match status" value="1"/>
</dbReference>
<dbReference type="GO" id="GO:0051607">
    <property type="term" value="P:defense response to virus"/>
    <property type="evidence" value="ECO:0007669"/>
    <property type="project" value="UniProtKB-ARBA"/>
</dbReference>
<dbReference type="InterPro" id="IPR027417">
    <property type="entry name" value="P-loop_NTPase"/>
</dbReference>
<evidence type="ECO:0000259" key="11">
    <source>
        <dbReference type="Pfam" id="PF00931"/>
    </source>
</evidence>
<evidence type="ECO:0000256" key="8">
    <source>
        <dbReference type="ARBA" id="ARBA00022741"/>
    </source>
</evidence>
<comment type="function">
    <text evidence="1">Confers resistance to late blight (Phytophthora infestans) races carrying the avirulence gene Avr1. Resistance proteins guard the plant against pathogens that contain an appropriate avirulence protein via an indirect interaction with this avirulence protein. That triggers a defense system including the hypersensitive response, which restricts the pathogen growth.</text>
</comment>
<reference evidence="14" key="1">
    <citation type="submission" date="2020-06" db="EMBL/GenBank/DDBJ databases">
        <authorList>
            <person name="Li T."/>
            <person name="Hu X."/>
            <person name="Zhang T."/>
            <person name="Song X."/>
            <person name="Zhang H."/>
            <person name="Dai N."/>
            <person name="Sheng W."/>
            <person name="Hou X."/>
            <person name="Wei L."/>
        </authorList>
    </citation>
    <scope>NUCLEOTIDE SEQUENCE</scope>
    <source>
        <strain evidence="14">G02</strain>
        <tissue evidence="14">Leaf</tissue>
    </source>
</reference>
<dbReference type="Pfam" id="PF23598">
    <property type="entry name" value="LRR_14"/>
    <property type="match status" value="1"/>
</dbReference>
<keyword evidence="4" id="KW-0963">Cytoplasm</keyword>
<evidence type="ECO:0000259" key="12">
    <source>
        <dbReference type="Pfam" id="PF23559"/>
    </source>
</evidence>
<dbReference type="FunFam" id="1.10.10.10:FF:000322">
    <property type="entry name" value="Probable disease resistance protein At1g63360"/>
    <property type="match status" value="1"/>
</dbReference>
<comment type="caution">
    <text evidence="14">The sequence shown here is derived from an EMBL/GenBank/DDBJ whole genome shotgun (WGS) entry which is preliminary data.</text>
</comment>
<dbReference type="InterPro" id="IPR055414">
    <property type="entry name" value="LRR_R13L4/SHOC2-like"/>
</dbReference>
<evidence type="ECO:0000256" key="10">
    <source>
        <dbReference type="ARBA" id="ARBA00022840"/>
    </source>
</evidence>
<dbReference type="Gene3D" id="3.40.50.300">
    <property type="entry name" value="P-loop containing nucleotide triphosphate hydrolases"/>
    <property type="match status" value="1"/>
</dbReference>
<evidence type="ECO:0000256" key="9">
    <source>
        <dbReference type="ARBA" id="ARBA00022821"/>
    </source>
</evidence>
<evidence type="ECO:0000256" key="5">
    <source>
        <dbReference type="ARBA" id="ARBA00022614"/>
    </source>
</evidence>
<dbReference type="Gene3D" id="1.10.8.430">
    <property type="entry name" value="Helical domain of apoptotic protease-activating factors"/>
    <property type="match status" value="1"/>
</dbReference>
<evidence type="ECO:0000256" key="2">
    <source>
        <dbReference type="ARBA" id="ARBA00004496"/>
    </source>
</evidence>
<dbReference type="Pfam" id="PF23559">
    <property type="entry name" value="WHD_DRP"/>
    <property type="match status" value="1"/>
</dbReference>
<keyword evidence="10" id="KW-0067">ATP-binding</keyword>
<keyword evidence="9" id="KW-0611">Plant defense</keyword>
<keyword evidence="7" id="KW-0677">Repeat</keyword>
<dbReference type="EMBL" id="JACGWJ010000029">
    <property type="protein sequence ID" value="KAL0302933.1"/>
    <property type="molecule type" value="Genomic_DNA"/>
</dbReference>
<dbReference type="Pfam" id="PF00931">
    <property type="entry name" value="NB-ARC"/>
    <property type="match status" value="1"/>
</dbReference>
<evidence type="ECO:0000313" key="14">
    <source>
        <dbReference type="EMBL" id="KAL0302933.1"/>
    </source>
</evidence>
<evidence type="ECO:0000256" key="6">
    <source>
        <dbReference type="ARBA" id="ARBA00022667"/>
    </source>
</evidence>
<dbReference type="GO" id="GO:0005737">
    <property type="term" value="C:cytoplasm"/>
    <property type="evidence" value="ECO:0007669"/>
    <property type="project" value="UniProtKB-SubCell"/>
</dbReference>
<feature type="domain" description="Disease resistance protein winged helix" evidence="12">
    <location>
        <begin position="420"/>
        <end position="490"/>
    </location>
</feature>
<dbReference type="GO" id="GO:0009626">
    <property type="term" value="P:plant-type hypersensitive response"/>
    <property type="evidence" value="ECO:0007669"/>
    <property type="project" value="UniProtKB-KW"/>
</dbReference>
<evidence type="ECO:0000256" key="4">
    <source>
        <dbReference type="ARBA" id="ARBA00022490"/>
    </source>
</evidence>
<dbReference type="GO" id="GO:0005524">
    <property type="term" value="F:ATP binding"/>
    <property type="evidence" value="ECO:0007669"/>
    <property type="project" value="UniProtKB-KW"/>
</dbReference>
<dbReference type="InterPro" id="IPR036388">
    <property type="entry name" value="WH-like_DNA-bd_sf"/>
</dbReference>
<proteinExistence type="inferred from homology"/>
<evidence type="ECO:0000259" key="13">
    <source>
        <dbReference type="Pfam" id="PF23598"/>
    </source>
</evidence>
<accession>A0AAW2KAU3</accession>
<dbReference type="InterPro" id="IPR044974">
    <property type="entry name" value="Disease_R_plants"/>
</dbReference>
<comment type="similarity">
    <text evidence="3">Belongs to the disease resistance NB-LRR family.</text>
</comment>
<evidence type="ECO:0000256" key="1">
    <source>
        <dbReference type="ARBA" id="ARBA00002074"/>
    </source>
</evidence>
<gene>
    <name evidence="14" type="ORF">Sradi_6161400</name>
</gene>